<evidence type="ECO:0000313" key="2">
    <source>
        <dbReference type="Proteomes" id="UP000294325"/>
    </source>
</evidence>
<protein>
    <submittedName>
        <fullName evidence="1">Uncharacterized protein</fullName>
    </submittedName>
</protein>
<dbReference type="AlphaFoldDB" id="A0A4P7BXG5"/>
<keyword evidence="2" id="KW-1185">Reference proteome</keyword>
<evidence type="ECO:0000313" key="1">
    <source>
        <dbReference type="EMBL" id="QBQ53834.1"/>
    </source>
</evidence>
<gene>
    <name evidence="1" type="ORF">E3U44_04385</name>
</gene>
<dbReference type="KEGG" id="nwr:E3U44_04385"/>
<accession>A0A4P7BXG5</accession>
<organism evidence="1 2">
    <name type="scientific">Nitrosococcus wardiae</name>
    <dbReference type="NCBI Taxonomy" id="1814290"/>
    <lineage>
        <taxon>Bacteria</taxon>
        <taxon>Pseudomonadati</taxon>
        <taxon>Pseudomonadota</taxon>
        <taxon>Gammaproteobacteria</taxon>
        <taxon>Chromatiales</taxon>
        <taxon>Chromatiaceae</taxon>
        <taxon>Nitrosococcus</taxon>
    </lineage>
</organism>
<reference evidence="1 2" key="1">
    <citation type="submission" date="2019-03" db="EMBL/GenBank/DDBJ databases">
        <title>The genome sequence of Nitrosococcus wardiae strain D1FHST reveals the archetypal metabolic capacity of ammonia-oxidizing Gammaproteobacteria.</title>
        <authorList>
            <person name="Wang L."/>
            <person name="Lim C.K."/>
            <person name="Hanson T.E."/>
            <person name="Dang H."/>
            <person name="Klotz M.G."/>
        </authorList>
    </citation>
    <scope>NUCLEOTIDE SEQUENCE [LARGE SCALE GENOMIC DNA]</scope>
    <source>
        <strain evidence="1 2">D1FHS</strain>
    </source>
</reference>
<sequence>MGWSTCKYCGEKIRWAQMPAGNYLPWDPENGELHECVPYERSDPSPQTREWTIADPDLSVTYPTSCWWCGEEVFFHSNGSGDCVLFDKLGWPWQVHACWEEHVAERSSALSAIDAELETAGFDGRFYQPRSELVPPGCGGSEVIVEGFVADNHALYSQPQQIDLSVLDQGNSPAFFSVDVADSSERLFRFIIPQEAAKRLDDYGLVRMKGVWQFYQDRSYLIATSYRQQLYSPRSVGESISWQRRTPLGTCYYCGCQFSKSTIWGPECEKCSTARGALTSREFLVLCRRVAAYRGSK</sequence>
<name>A0A4P7BXG5_9GAMM</name>
<dbReference type="Proteomes" id="UP000294325">
    <property type="component" value="Chromosome"/>
</dbReference>
<dbReference type="EMBL" id="CP038033">
    <property type="protein sequence ID" value="QBQ53834.1"/>
    <property type="molecule type" value="Genomic_DNA"/>
</dbReference>
<dbReference type="OrthoDB" id="7065440at2"/>
<proteinExistence type="predicted"/>
<dbReference type="RefSeq" id="WP_134356844.1">
    <property type="nucleotide sequence ID" value="NZ_CP038033.1"/>
</dbReference>